<dbReference type="EMBL" id="LN829119">
    <property type="protein sequence ID" value="CPR22117.1"/>
    <property type="molecule type" value="Genomic_DNA"/>
</dbReference>
<name>A0A0D6JK96_9HYPH</name>
<reference evidence="2" key="1">
    <citation type="submission" date="2015-02" db="EMBL/GenBank/DDBJ databases">
        <authorList>
            <person name="Chooi Y.-H."/>
        </authorList>
    </citation>
    <scope>NUCLEOTIDE SEQUENCE [LARGE SCALE GENOMIC DNA]</scope>
    <source>
        <strain evidence="2">strain Y</strain>
    </source>
</reference>
<dbReference type="SMART" id="SM01101">
    <property type="entry name" value="CRISPR_assoc"/>
    <property type="match status" value="1"/>
</dbReference>
<dbReference type="Gene3D" id="3.30.70.1210">
    <property type="entry name" value="Crispr-associated protein, domain 2"/>
    <property type="match status" value="1"/>
</dbReference>
<evidence type="ECO:0000313" key="1">
    <source>
        <dbReference type="EMBL" id="CPR22117.1"/>
    </source>
</evidence>
<dbReference type="OrthoDB" id="9795689at2"/>
<dbReference type="InterPro" id="IPR010179">
    <property type="entry name" value="CRISPR-assoc_prot_Cse3"/>
</dbReference>
<dbReference type="RefSeq" id="WP_046478310.1">
    <property type="nucleotide sequence ID" value="NZ_LN829118.1"/>
</dbReference>
<keyword evidence="2" id="KW-1185">Reference proteome</keyword>
<accession>A0A0D6JK96</accession>
<evidence type="ECO:0000313" key="2">
    <source>
        <dbReference type="Proteomes" id="UP000033187"/>
    </source>
</evidence>
<proteinExistence type="predicted"/>
<organism evidence="1 2">
    <name type="scientific">Candidatus Filomicrobium marinum</name>
    <dbReference type="NCBI Taxonomy" id="1608628"/>
    <lineage>
        <taxon>Bacteria</taxon>
        <taxon>Pseudomonadati</taxon>
        <taxon>Pseudomonadota</taxon>
        <taxon>Alphaproteobacteria</taxon>
        <taxon>Hyphomicrobiales</taxon>
        <taxon>Hyphomicrobiaceae</taxon>
        <taxon>Filomicrobium</taxon>
    </lineage>
</organism>
<dbReference type="KEGG" id="fiy:BN1229_v1_3550"/>
<dbReference type="SUPFAM" id="SSF117987">
    <property type="entry name" value="CRISPR-associated protein"/>
    <property type="match status" value="1"/>
</dbReference>
<protein>
    <submittedName>
        <fullName evidence="1">CRISPR-associated protein</fullName>
    </submittedName>
</protein>
<dbReference type="Proteomes" id="UP000033187">
    <property type="component" value="Chromosome 1"/>
</dbReference>
<sequence length="278" mass="31211">MSSPLHFARVPIRLSALARYAGDRDWIPRKRRDGREADAGFDPGRALHHVLDETFGPNALKPFRLMVPRHKDLGTIYAYTAWPKDELLAIAAETAVPEFAADHILRLVDLDTKPMPETWTEGKRLAFDVRVRPVSRIRTELPNPNPKRPAYKPGSEVDVFLLEAQRNHPDGRTRLVDGTPTASGMMIAGRDRPTVYRDWLAARLDGAAEVDHEHTDLTAFQRSRVSRGGASVEGPDATFHGELSVTDPERFHALLARGIGRHLSFGFGMLLLRPPRRR</sequence>
<gene>
    <name evidence="1" type="primary">cse</name>
    <name evidence="1" type="ORF">YBN1229_v1_3550</name>
</gene>
<dbReference type="Pfam" id="PF08798">
    <property type="entry name" value="CRISPR_assoc"/>
    <property type="match status" value="1"/>
</dbReference>
<dbReference type="KEGG" id="fil:BN1229_v1_2365"/>
<dbReference type="AlphaFoldDB" id="A0A0D6JK96"/>